<feature type="compositionally biased region" description="Polar residues" evidence="1">
    <location>
        <begin position="62"/>
        <end position="73"/>
    </location>
</feature>
<dbReference type="EMBL" id="AYZI01000002">
    <property type="protein sequence ID" value="KRM92260.1"/>
    <property type="molecule type" value="Genomic_DNA"/>
</dbReference>
<gene>
    <name evidence="3" type="ORF">FC87_GL000387</name>
</gene>
<protein>
    <recommendedName>
        <fullName evidence="5">Gram-positive cocci surface proteins LPxTG domain-containing protein</fullName>
    </recommendedName>
</protein>
<accession>A0A0R2CR88</accession>
<feature type="region of interest" description="Disordered" evidence="1">
    <location>
        <begin position="31"/>
        <end position="83"/>
    </location>
</feature>
<dbReference type="AlphaFoldDB" id="A0A0R2CR88"/>
<feature type="compositionally biased region" description="Polar residues" evidence="1">
    <location>
        <begin position="31"/>
        <end position="45"/>
    </location>
</feature>
<keyword evidence="2" id="KW-0812">Transmembrane</keyword>
<organism evidence="3 4">
    <name type="scientific">Fructilactobacillus florum DSM 22689 = JCM 16035</name>
    <dbReference type="NCBI Taxonomy" id="1423745"/>
    <lineage>
        <taxon>Bacteria</taxon>
        <taxon>Bacillati</taxon>
        <taxon>Bacillota</taxon>
        <taxon>Bacilli</taxon>
        <taxon>Lactobacillales</taxon>
        <taxon>Lactobacillaceae</taxon>
        <taxon>Fructilactobacillus</taxon>
    </lineage>
</organism>
<comment type="caution">
    <text evidence="3">The sequence shown here is derived from an EMBL/GenBank/DDBJ whole genome shotgun (WGS) entry which is preliminary data.</text>
</comment>
<dbReference type="RefSeq" id="WP_009166964.1">
    <property type="nucleotide sequence ID" value="NZ_AYZI01000002.1"/>
</dbReference>
<dbReference type="STRING" id="1423745.GCA_001311215_01073"/>
<evidence type="ECO:0008006" key="5">
    <source>
        <dbReference type="Google" id="ProtNLM"/>
    </source>
</evidence>
<evidence type="ECO:0000313" key="4">
    <source>
        <dbReference type="Proteomes" id="UP000051586"/>
    </source>
</evidence>
<keyword evidence="2" id="KW-1133">Transmembrane helix</keyword>
<keyword evidence="2" id="KW-0472">Membrane</keyword>
<evidence type="ECO:0000313" key="3">
    <source>
        <dbReference type="EMBL" id="KRM92260.1"/>
    </source>
</evidence>
<sequence>MKLKQRNVFLIFVLGLAIVTIVFGVSSIYADNQQGNTHNSNTQVEVKNDKNKPKPTPKPQPSENQTNSMSSVKQPPKATLPQTGQTLHWGVTAVGIITLFLVFTIISMDRFNRKLAKEDHHELQTK</sequence>
<evidence type="ECO:0000256" key="1">
    <source>
        <dbReference type="SAM" id="MobiDB-lite"/>
    </source>
</evidence>
<feature type="transmembrane region" description="Helical" evidence="2">
    <location>
        <begin position="7"/>
        <end position="30"/>
    </location>
</feature>
<name>A0A0R2CR88_9LACO</name>
<reference evidence="3 4" key="1">
    <citation type="journal article" date="2015" name="Genome Announc.">
        <title>Expanding the biotechnology potential of lactobacilli through comparative genomics of 213 strains and associated genera.</title>
        <authorList>
            <person name="Sun Z."/>
            <person name="Harris H.M."/>
            <person name="McCann A."/>
            <person name="Guo C."/>
            <person name="Argimon S."/>
            <person name="Zhang W."/>
            <person name="Yang X."/>
            <person name="Jeffery I.B."/>
            <person name="Cooney J.C."/>
            <person name="Kagawa T.F."/>
            <person name="Liu W."/>
            <person name="Song Y."/>
            <person name="Salvetti E."/>
            <person name="Wrobel A."/>
            <person name="Rasinkangas P."/>
            <person name="Parkhill J."/>
            <person name="Rea M.C."/>
            <person name="O'Sullivan O."/>
            <person name="Ritari J."/>
            <person name="Douillard F.P."/>
            <person name="Paul Ross R."/>
            <person name="Yang R."/>
            <person name="Briner A.E."/>
            <person name="Felis G.E."/>
            <person name="de Vos W.M."/>
            <person name="Barrangou R."/>
            <person name="Klaenhammer T.R."/>
            <person name="Caufield P.W."/>
            <person name="Cui Y."/>
            <person name="Zhang H."/>
            <person name="O'Toole P.W."/>
        </authorList>
    </citation>
    <scope>NUCLEOTIDE SEQUENCE [LARGE SCALE GENOMIC DNA]</scope>
    <source>
        <strain evidence="3 4">DSM 22689</strain>
    </source>
</reference>
<feature type="transmembrane region" description="Helical" evidence="2">
    <location>
        <begin position="87"/>
        <end position="108"/>
    </location>
</feature>
<dbReference type="PATRIC" id="fig|1423745.4.peg.416"/>
<dbReference type="Proteomes" id="UP000051586">
    <property type="component" value="Unassembled WGS sequence"/>
</dbReference>
<evidence type="ECO:0000256" key="2">
    <source>
        <dbReference type="SAM" id="Phobius"/>
    </source>
</evidence>
<proteinExistence type="predicted"/>